<accession>A0ABU4WI62</accession>
<dbReference type="NCBIfam" id="TIGR00030">
    <property type="entry name" value="S21p"/>
    <property type="match status" value="1"/>
</dbReference>
<evidence type="ECO:0000256" key="1">
    <source>
        <dbReference type="ARBA" id="ARBA00006640"/>
    </source>
</evidence>
<evidence type="ECO:0000256" key="6">
    <source>
        <dbReference type="RuleBase" id="RU000667"/>
    </source>
</evidence>
<keyword evidence="2 5" id="KW-0689">Ribosomal protein</keyword>
<evidence type="ECO:0000256" key="4">
    <source>
        <dbReference type="ARBA" id="ARBA00035135"/>
    </source>
</evidence>
<gene>
    <name evidence="5 7" type="primary">rpsU</name>
    <name evidence="7" type="ORF">MOX91_03710</name>
</gene>
<dbReference type="InterPro" id="IPR038380">
    <property type="entry name" value="Ribosomal_bS21_sf"/>
</dbReference>
<dbReference type="Proteomes" id="UP001275932">
    <property type="component" value="Unassembled WGS sequence"/>
</dbReference>
<evidence type="ECO:0000313" key="8">
    <source>
        <dbReference type="Proteomes" id="UP001275932"/>
    </source>
</evidence>
<dbReference type="InterPro" id="IPR018278">
    <property type="entry name" value="Ribosomal_bS21_CS"/>
</dbReference>
<evidence type="ECO:0000256" key="5">
    <source>
        <dbReference type="HAMAP-Rule" id="MF_00358"/>
    </source>
</evidence>
<keyword evidence="8" id="KW-1185">Reference proteome</keyword>
<proteinExistence type="inferred from homology"/>
<dbReference type="Gene3D" id="1.20.5.1150">
    <property type="entry name" value="Ribosomal protein S8"/>
    <property type="match status" value="1"/>
</dbReference>
<comment type="caution">
    <text evidence="7">The sequence shown here is derived from an EMBL/GenBank/DDBJ whole genome shotgun (WGS) entry which is preliminary data.</text>
</comment>
<name>A0ABU4WI62_9BACT</name>
<dbReference type="Pfam" id="PF01165">
    <property type="entry name" value="Ribosomal_S21"/>
    <property type="match status" value="1"/>
</dbReference>
<dbReference type="GO" id="GO:0005840">
    <property type="term" value="C:ribosome"/>
    <property type="evidence" value="ECO:0007669"/>
    <property type="project" value="UniProtKB-KW"/>
</dbReference>
<dbReference type="PRINTS" id="PR00976">
    <property type="entry name" value="RIBOSOMALS21"/>
</dbReference>
<protein>
    <recommendedName>
        <fullName evidence="4 5">Small ribosomal subunit protein bS21</fullName>
    </recommendedName>
</protein>
<evidence type="ECO:0000256" key="2">
    <source>
        <dbReference type="ARBA" id="ARBA00022980"/>
    </source>
</evidence>
<keyword evidence="3 5" id="KW-0687">Ribonucleoprotein</keyword>
<sequence>MEKALRRLKKKIDREGIIRDVRQKRYFEKPCEIKRRKRKIAAFNNMLRQRYENR</sequence>
<comment type="similarity">
    <text evidence="1 5 6">Belongs to the bacterial ribosomal protein bS21 family.</text>
</comment>
<dbReference type="InterPro" id="IPR001911">
    <property type="entry name" value="Ribosomal_bS21"/>
</dbReference>
<reference evidence="7 8" key="1">
    <citation type="submission" date="2022-03" db="EMBL/GenBank/DDBJ databases">
        <title>Novel taxa within the pig intestine.</title>
        <authorList>
            <person name="Wylensek D."/>
            <person name="Bishof K."/>
            <person name="Afrizal A."/>
            <person name="Clavel T."/>
        </authorList>
    </citation>
    <scope>NUCLEOTIDE SEQUENCE [LARGE SCALE GENOMIC DNA]</scope>
    <source>
        <strain evidence="7 8">CLA-KB-P66</strain>
    </source>
</reference>
<organism evidence="7 8">
    <name type="scientific">Intestinicryptomonas porci</name>
    <dbReference type="NCBI Taxonomy" id="2926320"/>
    <lineage>
        <taxon>Bacteria</taxon>
        <taxon>Pseudomonadati</taxon>
        <taxon>Verrucomicrobiota</taxon>
        <taxon>Opitutia</taxon>
        <taxon>Opitutales</taxon>
        <taxon>Intestinicryptomonaceae</taxon>
        <taxon>Intestinicryptomonas</taxon>
    </lineage>
</organism>
<dbReference type="PROSITE" id="PS01181">
    <property type="entry name" value="RIBOSOMAL_S21"/>
    <property type="match status" value="1"/>
</dbReference>
<dbReference type="EMBL" id="JALBUT010000003">
    <property type="protein sequence ID" value="MDX8415285.1"/>
    <property type="molecule type" value="Genomic_DNA"/>
</dbReference>
<evidence type="ECO:0000256" key="3">
    <source>
        <dbReference type="ARBA" id="ARBA00023274"/>
    </source>
</evidence>
<evidence type="ECO:0000313" key="7">
    <source>
        <dbReference type="EMBL" id="MDX8415285.1"/>
    </source>
</evidence>
<dbReference type="HAMAP" id="MF_00358">
    <property type="entry name" value="Ribosomal_bS21"/>
    <property type="match status" value="1"/>
</dbReference>